<evidence type="ECO:0000313" key="3">
    <source>
        <dbReference type="Proteomes" id="UP000193009"/>
    </source>
</evidence>
<dbReference type="Proteomes" id="UP000193009">
    <property type="component" value="Unassembled WGS sequence"/>
</dbReference>
<gene>
    <name evidence="2" type="ORF">FAM23169_01878</name>
</gene>
<evidence type="ECO:0000259" key="1">
    <source>
        <dbReference type="PROSITE" id="PS50943"/>
    </source>
</evidence>
<evidence type="ECO:0000313" key="2">
    <source>
        <dbReference type="EMBL" id="ORN27111.1"/>
    </source>
</evidence>
<proteinExistence type="predicted"/>
<accession>A0A1X1FD72</accession>
<protein>
    <recommendedName>
        <fullName evidence="1">HTH cro/C1-type domain-containing protein</fullName>
    </recommendedName>
</protein>
<dbReference type="EMBL" id="MSBD01000044">
    <property type="protein sequence ID" value="ORN27111.1"/>
    <property type="molecule type" value="Genomic_DNA"/>
</dbReference>
<dbReference type="InterPro" id="IPR010982">
    <property type="entry name" value="Lambda_DNA-bd_dom_sf"/>
</dbReference>
<comment type="caution">
    <text evidence="2">The sequence shown here is derived from an EMBL/GenBank/DDBJ whole genome shotgun (WGS) entry which is preliminary data.</text>
</comment>
<dbReference type="AlphaFoldDB" id="A0A1X1FD72"/>
<dbReference type="RefSeq" id="WP_204727981.1">
    <property type="nucleotide sequence ID" value="NZ_MSAU01000021.1"/>
</dbReference>
<keyword evidence="3" id="KW-1185">Reference proteome</keyword>
<sequence length="132" mass="14993">MNTEYKKILYETLEKVHQSIDNVEPDELPGLVHAEIEIPTTMENGDQQMRFLNQAQYQTTRKDKETLGRKIKSIRFGLSYNLADFGQLFDPPASVTNVSRWETGKNLPNKKRLKVIADLAGITVTDLLKGGE</sequence>
<organism evidence="2 3">
    <name type="scientific">Lentilactobacillus parabuchneri</name>
    <dbReference type="NCBI Taxonomy" id="152331"/>
    <lineage>
        <taxon>Bacteria</taxon>
        <taxon>Bacillati</taxon>
        <taxon>Bacillota</taxon>
        <taxon>Bacilli</taxon>
        <taxon>Lactobacillales</taxon>
        <taxon>Lactobacillaceae</taxon>
        <taxon>Lentilactobacillus</taxon>
    </lineage>
</organism>
<dbReference type="Gene3D" id="1.10.260.40">
    <property type="entry name" value="lambda repressor-like DNA-binding domains"/>
    <property type="match status" value="1"/>
</dbReference>
<dbReference type="InterPro" id="IPR001387">
    <property type="entry name" value="Cro/C1-type_HTH"/>
</dbReference>
<name>A0A1X1FD72_9LACO</name>
<dbReference type="GO" id="GO:0003677">
    <property type="term" value="F:DNA binding"/>
    <property type="evidence" value="ECO:0007669"/>
    <property type="project" value="InterPro"/>
</dbReference>
<dbReference type="PROSITE" id="PS50943">
    <property type="entry name" value="HTH_CROC1"/>
    <property type="match status" value="1"/>
</dbReference>
<dbReference type="CDD" id="cd00093">
    <property type="entry name" value="HTH_XRE"/>
    <property type="match status" value="1"/>
</dbReference>
<feature type="domain" description="HTH cro/C1-type" evidence="1">
    <location>
        <begin position="94"/>
        <end position="127"/>
    </location>
</feature>
<reference evidence="2 3" key="1">
    <citation type="journal article" date="2017" name="Front. Microbiol.">
        <title>The Histidine Decarboxylase Gene Cluster of Lactobacillus parabuchneri Was Gained by Horizontal Gene Transfer and Is Mobile within the Species.</title>
        <authorList>
            <person name="Wuthrich D."/>
            <person name="Berthoud H."/>
            <person name="Wechsler D."/>
            <person name="Eugster E."/>
            <person name="Irmler S."/>
            <person name="Bruggmann R."/>
        </authorList>
    </citation>
    <scope>NUCLEOTIDE SEQUENCE [LARGE SCALE GENOMIC DNA]</scope>
    <source>
        <strain evidence="2 3">FAM23169</strain>
    </source>
</reference>
<dbReference type="SUPFAM" id="SSF47413">
    <property type="entry name" value="lambda repressor-like DNA-binding domains"/>
    <property type="match status" value="1"/>
</dbReference>